<protein>
    <submittedName>
        <fullName evidence="1">Uncharacterized protein</fullName>
    </submittedName>
</protein>
<dbReference type="AlphaFoldDB" id="A0A919YQY5"/>
<gene>
    <name evidence="1" type="ORF">J40TS1_34420</name>
</gene>
<keyword evidence="2" id="KW-1185">Reference proteome</keyword>
<name>A0A919YQY5_9BACL</name>
<reference evidence="1" key="1">
    <citation type="submission" date="2021-03" db="EMBL/GenBank/DDBJ databases">
        <title>Antimicrobial resistance genes in bacteria isolated from Japanese honey, and their potential for conferring macrolide and lincosamide resistance in the American foulbrood pathogen Paenibacillus larvae.</title>
        <authorList>
            <person name="Okamoto M."/>
            <person name="Kumagai M."/>
            <person name="Kanamori H."/>
            <person name="Takamatsu D."/>
        </authorList>
    </citation>
    <scope>NUCLEOTIDE SEQUENCE</scope>
    <source>
        <strain evidence="1">J40TS1</strain>
    </source>
</reference>
<comment type="caution">
    <text evidence="1">The sequence shown here is derived from an EMBL/GenBank/DDBJ whole genome shotgun (WGS) entry which is preliminary data.</text>
</comment>
<dbReference type="EMBL" id="BOSE01000006">
    <property type="protein sequence ID" value="GIP17800.1"/>
    <property type="molecule type" value="Genomic_DNA"/>
</dbReference>
<accession>A0A919YQY5</accession>
<evidence type="ECO:0000313" key="1">
    <source>
        <dbReference type="EMBL" id="GIP17800.1"/>
    </source>
</evidence>
<dbReference type="RefSeq" id="WP_213517477.1">
    <property type="nucleotide sequence ID" value="NZ_BOSE01000006.1"/>
</dbReference>
<proteinExistence type="predicted"/>
<sequence length="59" mass="6551">MKEVIYDNLSSKLVADATGGVVELKQYFDGEEVGAIFLTAEESKKLGRFLKKLEVNPCQ</sequence>
<dbReference type="Proteomes" id="UP000683139">
    <property type="component" value="Unassembled WGS sequence"/>
</dbReference>
<organism evidence="1 2">
    <name type="scientific">Paenibacillus montaniterrae</name>
    <dbReference type="NCBI Taxonomy" id="429341"/>
    <lineage>
        <taxon>Bacteria</taxon>
        <taxon>Bacillati</taxon>
        <taxon>Bacillota</taxon>
        <taxon>Bacilli</taxon>
        <taxon>Bacillales</taxon>
        <taxon>Paenibacillaceae</taxon>
        <taxon>Paenibacillus</taxon>
    </lineage>
</organism>
<evidence type="ECO:0000313" key="2">
    <source>
        <dbReference type="Proteomes" id="UP000683139"/>
    </source>
</evidence>